<dbReference type="GO" id="GO:0005737">
    <property type="term" value="C:cytoplasm"/>
    <property type="evidence" value="ECO:0007669"/>
    <property type="project" value="TreeGrafter"/>
</dbReference>
<dbReference type="InterPro" id="IPR050743">
    <property type="entry name" value="2-oxoacid_DH_E2_comp"/>
</dbReference>
<evidence type="ECO:0000256" key="2">
    <source>
        <dbReference type="ARBA" id="ARBA00007317"/>
    </source>
</evidence>
<dbReference type="Proteomes" id="UP000264006">
    <property type="component" value="Chromosome"/>
</dbReference>
<dbReference type="InterPro" id="IPR036625">
    <property type="entry name" value="E3-bd_dom_sf"/>
</dbReference>
<dbReference type="OrthoDB" id="9805770at2"/>
<dbReference type="Pfam" id="PF02817">
    <property type="entry name" value="E3_binding"/>
    <property type="match status" value="1"/>
</dbReference>
<dbReference type="SUPFAM" id="SSF51230">
    <property type="entry name" value="Single hybrid motif"/>
    <property type="match status" value="1"/>
</dbReference>
<evidence type="ECO:0000259" key="8">
    <source>
        <dbReference type="PROSITE" id="PS50968"/>
    </source>
</evidence>
<dbReference type="PANTHER" id="PTHR43178">
    <property type="entry name" value="DIHYDROLIPOAMIDE ACETYLTRANSFERASE COMPONENT OF PYRUVATE DEHYDROGENASE COMPLEX"/>
    <property type="match status" value="1"/>
</dbReference>
<sequence>MSTKDFLLPDLGEGLTEGEVVSWLVAVGDVVEVDQYVAEIETAKAVVEVPSPFAGTIVTLHGEPGDEVAVGSPLITIDVGAGEGGSADTSPSAPVEDAVVAVTDEAGAGPGSGSDEGESGSVLVGYGTSGGKGSRRRRVGASDASSSGGAAPAAPQKVEREGRPMAKPPVRKLAKDLGVDLDYVAGSGEDGIITRADVEAAANGVTSQASGVLVTDDEGHTLPSAPPNTPIREEEDYAKRLAPAGEQPLVASSNGSIAPVAIPPAPEGAMAQERVKLSQLRKAVTAQMTRSRSQIPEAVTWVEADATPLWDFRAELNKSQSEVKVSPTAIIMRMAIAALRKFPTINASLDTAAEEMVLHRHVNLGFAAQTDRGLVVPVIKNAQDMNIIDLAKTLNEMADKARAGKLTPSDMSGGTFTISNYGAFGVDGGDMVINHPEAAILGTGRIADKPWVVDGELAVRKTITYSIAFDHRIIDGGEGAGFIRYLADMTENPTLLTAGL</sequence>
<evidence type="ECO:0000256" key="6">
    <source>
        <dbReference type="RuleBase" id="RU003423"/>
    </source>
</evidence>
<proteinExistence type="inferred from homology"/>
<feature type="domain" description="Lipoyl-binding" evidence="8">
    <location>
        <begin position="3"/>
        <end position="78"/>
    </location>
</feature>
<evidence type="ECO:0000256" key="5">
    <source>
        <dbReference type="ARBA" id="ARBA00023315"/>
    </source>
</evidence>
<protein>
    <recommendedName>
        <fullName evidence="6">Dihydrolipoamide acetyltransferase component of pyruvate dehydrogenase complex</fullName>
        <ecNumber evidence="6">2.3.1.-</ecNumber>
    </recommendedName>
</protein>
<evidence type="ECO:0000256" key="4">
    <source>
        <dbReference type="ARBA" id="ARBA00022823"/>
    </source>
</evidence>
<evidence type="ECO:0000256" key="3">
    <source>
        <dbReference type="ARBA" id="ARBA00022679"/>
    </source>
</evidence>
<dbReference type="InterPro" id="IPR001078">
    <property type="entry name" value="2-oxoacid_DH_actylTfrase"/>
</dbReference>
<dbReference type="PANTHER" id="PTHR43178:SF5">
    <property type="entry name" value="LIPOAMIDE ACYLTRANSFERASE COMPONENT OF BRANCHED-CHAIN ALPHA-KETO ACID DEHYDROGENASE COMPLEX, MITOCHONDRIAL"/>
    <property type="match status" value="1"/>
</dbReference>
<dbReference type="PROSITE" id="PS51826">
    <property type="entry name" value="PSBD"/>
    <property type="match status" value="1"/>
</dbReference>
<feature type="domain" description="Peripheral subunit-binding (PSBD)" evidence="9">
    <location>
        <begin position="165"/>
        <end position="202"/>
    </location>
</feature>
<evidence type="ECO:0000256" key="1">
    <source>
        <dbReference type="ARBA" id="ARBA00001938"/>
    </source>
</evidence>
<evidence type="ECO:0000259" key="9">
    <source>
        <dbReference type="PROSITE" id="PS51826"/>
    </source>
</evidence>
<dbReference type="FunFam" id="3.30.559.10:FF:000007">
    <property type="entry name" value="Dihydrolipoamide acetyltransferase component of pyruvate dehydrogenase complex"/>
    <property type="match status" value="1"/>
</dbReference>
<dbReference type="EMBL" id="CP031165">
    <property type="protein sequence ID" value="AXV08275.1"/>
    <property type="molecule type" value="Genomic_DNA"/>
</dbReference>
<dbReference type="Gene3D" id="2.40.50.100">
    <property type="match status" value="1"/>
</dbReference>
<feature type="compositionally biased region" description="Low complexity" evidence="7">
    <location>
        <begin position="141"/>
        <end position="154"/>
    </location>
</feature>
<evidence type="ECO:0000313" key="11">
    <source>
        <dbReference type="Proteomes" id="UP000264006"/>
    </source>
</evidence>
<dbReference type="Gene3D" id="4.10.320.10">
    <property type="entry name" value="E3-binding domain"/>
    <property type="match status" value="1"/>
</dbReference>
<comment type="similarity">
    <text evidence="2 6">Belongs to the 2-oxoacid dehydrogenase family.</text>
</comment>
<keyword evidence="5 6" id="KW-0012">Acyltransferase</keyword>
<dbReference type="SUPFAM" id="SSF52777">
    <property type="entry name" value="CoA-dependent acyltransferases"/>
    <property type="match status" value="1"/>
</dbReference>
<dbReference type="Gene3D" id="3.30.559.10">
    <property type="entry name" value="Chloramphenicol acetyltransferase-like domain"/>
    <property type="match status" value="1"/>
</dbReference>
<dbReference type="InterPro" id="IPR011053">
    <property type="entry name" value="Single_hybrid_motif"/>
</dbReference>
<dbReference type="RefSeq" id="WP_114592644.1">
    <property type="nucleotide sequence ID" value="NZ_CP031165.1"/>
</dbReference>
<dbReference type="SUPFAM" id="SSF47005">
    <property type="entry name" value="Peripheral subunit-binding domain of 2-oxo acid dehydrogenase complex"/>
    <property type="match status" value="1"/>
</dbReference>
<dbReference type="EC" id="2.3.1.-" evidence="6"/>
<dbReference type="InterPro" id="IPR003016">
    <property type="entry name" value="2-oxoA_DH_lipoyl-BS"/>
</dbReference>
<dbReference type="GO" id="GO:0031405">
    <property type="term" value="F:lipoic acid binding"/>
    <property type="evidence" value="ECO:0007669"/>
    <property type="project" value="TreeGrafter"/>
</dbReference>
<dbReference type="GO" id="GO:0016407">
    <property type="term" value="F:acetyltransferase activity"/>
    <property type="evidence" value="ECO:0007669"/>
    <property type="project" value="TreeGrafter"/>
</dbReference>
<feature type="region of interest" description="Disordered" evidence="7">
    <location>
        <begin position="105"/>
        <end position="166"/>
    </location>
</feature>
<dbReference type="InterPro" id="IPR004167">
    <property type="entry name" value="PSBD"/>
</dbReference>
<dbReference type="KEGG" id="euz:DVS28_a3602"/>
<organism evidence="10 11">
    <name type="scientific">Euzebya pacifica</name>
    <dbReference type="NCBI Taxonomy" id="1608957"/>
    <lineage>
        <taxon>Bacteria</taxon>
        <taxon>Bacillati</taxon>
        <taxon>Actinomycetota</taxon>
        <taxon>Nitriliruptoria</taxon>
        <taxon>Euzebyales</taxon>
    </lineage>
</organism>
<comment type="cofactor">
    <cofactor evidence="1 6">
        <name>(R)-lipoate</name>
        <dbReference type="ChEBI" id="CHEBI:83088"/>
    </cofactor>
</comment>
<dbReference type="Pfam" id="PF00364">
    <property type="entry name" value="Biotin_lipoyl"/>
    <property type="match status" value="1"/>
</dbReference>
<evidence type="ECO:0000313" key="10">
    <source>
        <dbReference type="EMBL" id="AXV08275.1"/>
    </source>
</evidence>
<keyword evidence="3 6" id="KW-0808">Transferase</keyword>
<dbReference type="InterPro" id="IPR023213">
    <property type="entry name" value="CAT-like_dom_sf"/>
</dbReference>
<name>A0A346Y1C8_9ACTN</name>
<keyword evidence="11" id="KW-1185">Reference proteome</keyword>
<dbReference type="InterPro" id="IPR000089">
    <property type="entry name" value="Biotin_lipoyl"/>
</dbReference>
<dbReference type="PROSITE" id="PS50968">
    <property type="entry name" value="BIOTINYL_LIPOYL"/>
    <property type="match status" value="1"/>
</dbReference>
<dbReference type="Pfam" id="PF00198">
    <property type="entry name" value="2-oxoacid_dh"/>
    <property type="match status" value="1"/>
</dbReference>
<reference evidence="10 11" key="1">
    <citation type="submission" date="2018-09" db="EMBL/GenBank/DDBJ databases">
        <title>Complete genome sequence of Euzebya sp. DY32-46 isolated from seawater of Pacific Ocean.</title>
        <authorList>
            <person name="Xu L."/>
            <person name="Wu Y.-H."/>
            <person name="Xu X.-W."/>
        </authorList>
    </citation>
    <scope>NUCLEOTIDE SEQUENCE [LARGE SCALE GENOMIC DNA]</scope>
    <source>
        <strain evidence="10 11">DY32-46</strain>
    </source>
</reference>
<dbReference type="AlphaFoldDB" id="A0A346Y1C8"/>
<dbReference type="PROSITE" id="PS00189">
    <property type="entry name" value="LIPOYL"/>
    <property type="match status" value="1"/>
</dbReference>
<accession>A0A346Y1C8</accession>
<dbReference type="CDD" id="cd06849">
    <property type="entry name" value="lipoyl_domain"/>
    <property type="match status" value="1"/>
</dbReference>
<evidence type="ECO:0000256" key="7">
    <source>
        <dbReference type="SAM" id="MobiDB-lite"/>
    </source>
</evidence>
<gene>
    <name evidence="10" type="ORF">DVS28_a3602</name>
</gene>
<keyword evidence="4 6" id="KW-0450">Lipoyl</keyword>